<dbReference type="InParanoid" id="A0A5E4GNM8"/>
<dbReference type="PANTHER" id="PTHR47864">
    <property type="entry name" value="TRANSMEMBRANE PROTEIN"/>
    <property type="match status" value="1"/>
</dbReference>
<dbReference type="Gramene" id="VVA41505">
    <property type="protein sequence ID" value="VVA41505"/>
    <property type="gene ID" value="Prudul26B005210"/>
</dbReference>
<proteinExistence type="predicted"/>
<evidence type="ECO:0000313" key="1">
    <source>
        <dbReference type="EMBL" id="VVA41505.1"/>
    </source>
</evidence>
<dbReference type="OMA" id="LWTSKEN"/>
<gene>
    <name evidence="1" type="ORF">ALMOND_2B005210</name>
</gene>
<feature type="non-terminal residue" evidence="1">
    <location>
        <position position="208"/>
    </location>
</feature>
<accession>A0A5E4GNM8</accession>
<protein>
    <submittedName>
        <fullName evidence="1">PREDICTED: At2g29880</fullName>
    </submittedName>
</protein>
<organism evidence="1 2">
    <name type="scientific">Prunus dulcis</name>
    <name type="common">Almond</name>
    <name type="synonym">Amygdalus dulcis</name>
    <dbReference type="NCBI Taxonomy" id="3755"/>
    <lineage>
        <taxon>Eukaryota</taxon>
        <taxon>Viridiplantae</taxon>
        <taxon>Streptophyta</taxon>
        <taxon>Embryophyta</taxon>
        <taxon>Tracheophyta</taxon>
        <taxon>Spermatophyta</taxon>
        <taxon>Magnoliopsida</taxon>
        <taxon>eudicotyledons</taxon>
        <taxon>Gunneridae</taxon>
        <taxon>Pentapetalae</taxon>
        <taxon>rosids</taxon>
        <taxon>fabids</taxon>
        <taxon>Rosales</taxon>
        <taxon>Rosaceae</taxon>
        <taxon>Amygdaloideae</taxon>
        <taxon>Amygdaleae</taxon>
        <taxon>Prunus</taxon>
    </lineage>
</organism>
<sequence>MVDAANYGWHDSNDLPSKQIVESKILPWDSISKKFTATEEVWQDYFKSHPSQVHLQRETFADYEDLVIAIGNGTTTGKNSIGLGDDTDARTYQVGESRPTRLQDTNEAFVPSQNETPYQTLSSGNFTSSPFLDTNLEAPLEKLSPRKKLKPSLKQILSSVETITRDELVEKIYMVMYSIAAITTEIRGLHSLMEKREKEREKTNNVWD</sequence>
<evidence type="ECO:0000313" key="2">
    <source>
        <dbReference type="Proteomes" id="UP000327085"/>
    </source>
</evidence>
<dbReference type="PANTHER" id="PTHR47864:SF2">
    <property type="entry name" value="MYB_SANT-LIKE DNA-BINDING DOMAIN PROTEIN"/>
    <property type="match status" value="1"/>
</dbReference>
<dbReference type="Proteomes" id="UP000327085">
    <property type="component" value="Unassembled WGS sequence"/>
</dbReference>
<dbReference type="EMBL" id="CABIKO010001332">
    <property type="protein sequence ID" value="VVA41505.1"/>
    <property type="molecule type" value="Genomic_DNA"/>
</dbReference>
<dbReference type="AlphaFoldDB" id="A0A5E4GNM8"/>
<reference evidence="2" key="1">
    <citation type="journal article" date="2020" name="Plant J.">
        <title>Transposons played a major role in the diversification between the closely related almond and peach genomes: results from the almond genome sequence.</title>
        <authorList>
            <person name="Alioto T."/>
            <person name="Alexiou K.G."/>
            <person name="Bardil A."/>
            <person name="Barteri F."/>
            <person name="Castanera R."/>
            <person name="Cruz F."/>
            <person name="Dhingra A."/>
            <person name="Duval H."/>
            <person name="Fernandez I Marti A."/>
            <person name="Frias L."/>
            <person name="Galan B."/>
            <person name="Garcia J.L."/>
            <person name="Howad W."/>
            <person name="Gomez-Garrido J."/>
            <person name="Gut M."/>
            <person name="Julca I."/>
            <person name="Morata J."/>
            <person name="Puigdomenech P."/>
            <person name="Ribeca P."/>
            <person name="Rubio Cabetas M.J."/>
            <person name="Vlasova A."/>
            <person name="Wirthensohn M."/>
            <person name="Garcia-Mas J."/>
            <person name="Gabaldon T."/>
            <person name="Casacuberta J.M."/>
            <person name="Arus P."/>
        </authorList>
    </citation>
    <scope>NUCLEOTIDE SEQUENCE [LARGE SCALE GENOMIC DNA]</scope>
    <source>
        <strain evidence="2">cv. Texas</strain>
    </source>
</reference>
<dbReference type="InterPro" id="IPR055314">
    <property type="entry name" value="At2g29880-like"/>
</dbReference>
<name>A0A5E4GNM8_PRUDU</name>